<evidence type="ECO:0000313" key="3">
    <source>
        <dbReference type="Proteomes" id="UP000290365"/>
    </source>
</evidence>
<accession>A0A4P6K4M7</accession>
<dbReference type="SUPFAM" id="SSF48264">
    <property type="entry name" value="Cytochrome P450"/>
    <property type="match status" value="1"/>
</dbReference>
<dbReference type="InterPro" id="IPR002397">
    <property type="entry name" value="Cyt_P450_B"/>
</dbReference>
<keyword evidence="3" id="KW-1185">Reference proteome</keyword>
<evidence type="ECO:0000256" key="1">
    <source>
        <dbReference type="ARBA" id="ARBA00010617"/>
    </source>
</evidence>
<protein>
    <submittedName>
        <fullName evidence="2">Cytochrome P450</fullName>
    </submittedName>
</protein>
<dbReference type="AlphaFoldDB" id="A0A4P6K4M7"/>
<dbReference type="Proteomes" id="UP000290365">
    <property type="component" value="Chromosome"/>
</dbReference>
<organism evidence="2 3">
    <name type="scientific">Ktedonosporobacter rubrisoli</name>
    <dbReference type="NCBI Taxonomy" id="2509675"/>
    <lineage>
        <taxon>Bacteria</taxon>
        <taxon>Bacillati</taxon>
        <taxon>Chloroflexota</taxon>
        <taxon>Ktedonobacteria</taxon>
        <taxon>Ktedonobacterales</taxon>
        <taxon>Ktedonosporobacteraceae</taxon>
        <taxon>Ktedonosporobacter</taxon>
    </lineage>
</organism>
<dbReference type="RefSeq" id="WP_129893859.1">
    <property type="nucleotide sequence ID" value="NZ_CP035758.1"/>
</dbReference>
<dbReference type="GO" id="GO:0016705">
    <property type="term" value="F:oxidoreductase activity, acting on paired donors, with incorporation or reduction of molecular oxygen"/>
    <property type="evidence" value="ECO:0007669"/>
    <property type="project" value="InterPro"/>
</dbReference>
<comment type="similarity">
    <text evidence="1">Belongs to the cytochrome P450 family.</text>
</comment>
<proteinExistence type="inferred from homology"/>
<name>A0A4P6K4M7_KTERU</name>
<dbReference type="InterPro" id="IPR036396">
    <property type="entry name" value="Cyt_P450_sf"/>
</dbReference>
<sequence length="373" mass="42131">MERKRTFSPQGEDAVALFPFDWYRTMRLTMPVYYHADRQIWDAFRSSEVEQILTDTETFLPFTPLQILHYPTNNTGQYRQEAICCVLDAFFTQPALEHLEMVIRPLIETLYERLPLGQPVDLMEQLAIPLPLLTIASLCGIPSTTWPLLRRWSEGLGAGEKILAPYPTALATYFRALCAQRRKASKEHDLISHLLAAQIGGRSLEEEDVFGCIAFLLGAGAHATSHLIGNALWMLDEDKSLTVRLREEPALIASFIEFVLLLRCPFPAIHKKATRAVVLASQHVPANAVVTAWIASANLDETRDVRFSLKSPLARLACRVALEVFCQRYRGLSRLPSVPLRRVGGSRYSTVYGLERLVVRLREARRGGWLYPG</sequence>
<gene>
    <name evidence="2" type="ORF">EPA93_45235</name>
</gene>
<dbReference type="KEGG" id="kbs:EPA93_45235"/>
<dbReference type="PANTHER" id="PTHR46696:SF6">
    <property type="entry name" value="P450, PUTATIVE (EUROFUNG)-RELATED"/>
    <property type="match status" value="1"/>
</dbReference>
<dbReference type="GO" id="GO:0020037">
    <property type="term" value="F:heme binding"/>
    <property type="evidence" value="ECO:0007669"/>
    <property type="project" value="InterPro"/>
</dbReference>
<dbReference type="EMBL" id="CP035758">
    <property type="protein sequence ID" value="QBD82790.1"/>
    <property type="molecule type" value="Genomic_DNA"/>
</dbReference>
<dbReference type="GO" id="GO:0005506">
    <property type="term" value="F:iron ion binding"/>
    <property type="evidence" value="ECO:0007669"/>
    <property type="project" value="InterPro"/>
</dbReference>
<evidence type="ECO:0000313" key="2">
    <source>
        <dbReference type="EMBL" id="QBD82790.1"/>
    </source>
</evidence>
<dbReference type="OrthoDB" id="9801155at2"/>
<dbReference type="PANTHER" id="PTHR46696">
    <property type="entry name" value="P450, PUTATIVE (EUROFUNG)-RELATED"/>
    <property type="match status" value="1"/>
</dbReference>
<dbReference type="PRINTS" id="PR00359">
    <property type="entry name" value="BP450"/>
</dbReference>
<dbReference type="Gene3D" id="1.10.630.10">
    <property type="entry name" value="Cytochrome P450"/>
    <property type="match status" value="1"/>
</dbReference>
<reference evidence="2 3" key="1">
    <citation type="submission" date="2019-01" db="EMBL/GenBank/DDBJ databases">
        <title>Ktedonosporobacter rubrisoli SCAWS-G2.</title>
        <authorList>
            <person name="Huang Y."/>
            <person name="Yan B."/>
        </authorList>
    </citation>
    <scope>NUCLEOTIDE SEQUENCE [LARGE SCALE GENOMIC DNA]</scope>
    <source>
        <strain evidence="2 3">SCAWS-G2</strain>
    </source>
</reference>
<dbReference type="GO" id="GO:0004497">
    <property type="term" value="F:monooxygenase activity"/>
    <property type="evidence" value="ECO:0007669"/>
    <property type="project" value="InterPro"/>
</dbReference>